<name>A0AB37VEW4_ENTCL</name>
<reference evidence="2 3" key="1">
    <citation type="submission" date="2018-06" db="EMBL/GenBank/DDBJ databases">
        <title>Carbapenemase-producing Enterobacteriaceae present in wastewater treatment plant effluent and nearby surface waters in the US.</title>
        <authorList>
            <person name="Mathys D.A."/>
            <person name="Mollenkopf D.F."/>
            <person name="Feicht S.M."/>
            <person name="Adams R.J."/>
            <person name="Albers A.L."/>
            <person name="Grooters S.V."/>
            <person name="Stuever D.M."/>
            <person name="Daniels J.B."/>
            <person name="Wittum T.E."/>
        </authorList>
    </citation>
    <scope>NUCLEOTIDE SEQUENCE [LARGE SCALE GENOMIC DNA]</scope>
    <source>
        <strain evidence="2 3">GEO_23_Down_A</strain>
    </source>
</reference>
<proteinExistence type="predicted"/>
<sequence length="280" mass="33357">MKDYDFKKDYKFEDDFDNIKLYKTIDNKVRPLIKLWSREGLLFIPDEYIQVESDSKDEINEKILFVEFLLNEYIEAFYTYKEDKKEAVKLLNEILIKIKDMFYDGVLSCTFVFYLAHAYYLLFNELNTSYLKRVVESEDYIINKHLNLVTFNITKKNRKMLKELSKSLSGTSNTNTTGGMFHYSNENKVVHMLFRVNNKNPFDFITSFSKVFKTEVRVTTLKEYGLSSEYRYEEYFKKGDCIITNKSEDSSDCSVPMHIIRRFQHFVDIKDLLITKGNNK</sequence>
<keyword evidence="1" id="KW-0812">Transmembrane</keyword>
<evidence type="ECO:0000313" key="3">
    <source>
        <dbReference type="Proteomes" id="UP000289016"/>
    </source>
</evidence>
<evidence type="ECO:0000256" key="1">
    <source>
        <dbReference type="SAM" id="Phobius"/>
    </source>
</evidence>
<dbReference type="AlphaFoldDB" id="A0AB37VEW4"/>
<keyword evidence="1" id="KW-1133">Transmembrane helix</keyword>
<comment type="caution">
    <text evidence="2">The sequence shown here is derived from an EMBL/GenBank/DDBJ whole genome shotgun (WGS) entry which is preliminary data.</text>
</comment>
<organism evidence="2 3">
    <name type="scientific">Enterobacter cloacae</name>
    <dbReference type="NCBI Taxonomy" id="550"/>
    <lineage>
        <taxon>Bacteria</taxon>
        <taxon>Pseudomonadati</taxon>
        <taxon>Pseudomonadota</taxon>
        <taxon>Gammaproteobacteria</taxon>
        <taxon>Enterobacterales</taxon>
        <taxon>Enterobacteriaceae</taxon>
        <taxon>Enterobacter</taxon>
        <taxon>Enterobacter cloacae complex</taxon>
    </lineage>
</organism>
<evidence type="ECO:0000313" key="2">
    <source>
        <dbReference type="EMBL" id="RWT75398.1"/>
    </source>
</evidence>
<dbReference type="RefSeq" id="WP_094324296.1">
    <property type="nucleotide sequence ID" value="NZ_QKPI01000054.1"/>
</dbReference>
<protein>
    <submittedName>
        <fullName evidence="2">Uncharacterized protein</fullName>
    </submittedName>
</protein>
<gene>
    <name evidence="2" type="ORF">DN595_19455</name>
</gene>
<feature type="transmembrane region" description="Helical" evidence="1">
    <location>
        <begin position="101"/>
        <end position="122"/>
    </location>
</feature>
<dbReference type="EMBL" id="QKPI01000054">
    <property type="protein sequence ID" value="RWT75398.1"/>
    <property type="molecule type" value="Genomic_DNA"/>
</dbReference>
<keyword evidence="1" id="KW-0472">Membrane</keyword>
<dbReference type="Proteomes" id="UP000289016">
    <property type="component" value="Unassembled WGS sequence"/>
</dbReference>
<accession>A0AB37VEW4</accession>